<dbReference type="Gene3D" id="2.60.40.1820">
    <property type="match status" value="1"/>
</dbReference>
<dbReference type="OrthoDB" id="1929523at2759"/>
<dbReference type="PANTHER" id="PTHR31234">
    <property type="entry name" value="LATE EMBRYOGENESIS ABUNDANT (LEA) HYDROXYPROLINE-RICH GLYCOPROTEIN FAMILY"/>
    <property type="match status" value="1"/>
</dbReference>
<dbReference type="RefSeq" id="XP_004963895.1">
    <property type="nucleotide sequence ID" value="XM_004963838.1"/>
</dbReference>
<dbReference type="InterPro" id="IPR004864">
    <property type="entry name" value="LEA_2"/>
</dbReference>
<dbReference type="AlphaFoldDB" id="K3ZEE6"/>
<dbReference type="EMBL" id="CM003530">
    <property type="protein sequence ID" value="RCV18313.1"/>
    <property type="molecule type" value="Genomic_DNA"/>
</dbReference>
<name>K3ZEE6_SETIT</name>
<evidence type="ECO:0000313" key="9">
    <source>
        <dbReference type="Proteomes" id="UP000004995"/>
    </source>
</evidence>
<dbReference type="Gramene" id="KQL16071">
    <property type="protein sequence ID" value="KQL16071"/>
    <property type="gene ID" value="SETIT_024940mg"/>
</dbReference>
<dbReference type="OMA" id="THDAGCA"/>
<dbReference type="GO" id="GO:0016020">
    <property type="term" value="C:membrane"/>
    <property type="evidence" value="ECO:0007669"/>
    <property type="project" value="UniProtKB-SubCell"/>
</dbReference>
<evidence type="ECO:0000256" key="4">
    <source>
        <dbReference type="ARBA" id="ARBA00023136"/>
    </source>
</evidence>
<keyword evidence="9" id="KW-1185">Reference proteome</keyword>
<feature type="domain" description="Late embryogenesis abundant protein LEA-2 subgroup" evidence="6">
    <location>
        <begin position="78"/>
        <end position="165"/>
    </location>
</feature>
<reference evidence="7" key="2">
    <citation type="submission" date="2015-07" db="EMBL/GenBank/DDBJ databases">
        <authorList>
            <person name="Noorani M."/>
        </authorList>
    </citation>
    <scope>NUCLEOTIDE SEQUENCE</scope>
    <source>
        <strain evidence="7">Yugu1</strain>
    </source>
</reference>
<protein>
    <recommendedName>
        <fullName evidence="6">Late embryogenesis abundant protein LEA-2 subgroup domain-containing protein</fullName>
    </recommendedName>
</protein>
<reference evidence="8" key="3">
    <citation type="submission" date="2018-08" db="UniProtKB">
        <authorList>
            <consortium name="EnsemblPlants"/>
        </authorList>
    </citation>
    <scope>IDENTIFICATION</scope>
    <source>
        <strain evidence="8">Yugu1</strain>
    </source>
</reference>
<evidence type="ECO:0000259" key="6">
    <source>
        <dbReference type="Pfam" id="PF03168"/>
    </source>
</evidence>
<dbReference type="SUPFAM" id="SSF117070">
    <property type="entry name" value="LEA14-like"/>
    <property type="match status" value="1"/>
</dbReference>
<dbReference type="InterPro" id="IPR044839">
    <property type="entry name" value="NDR1-like"/>
</dbReference>
<evidence type="ECO:0000256" key="5">
    <source>
        <dbReference type="SAM" id="Phobius"/>
    </source>
</evidence>
<feature type="transmembrane region" description="Helical" evidence="5">
    <location>
        <begin position="21"/>
        <end position="45"/>
    </location>
</feature>
<dbReference type="GeneID" id="101757676"/>
<dbReference type="PANTHER" id="PTHR31234:SF2">
    <property type="entry name" value="OS05G0199100 PROTEIN"/>
    <property type="match status" value="1"/>
</dbReference>
<gene>
    <name evidence="8" type="primary">LOC101757676</name>
    <name evidence="7" type="ORF">SETIT_3G290700v2</name>
</gene>
<dbReference type="EMBL" id="AGNK02001832">
    <property type="status" value="NOT_ANNOTATED_CDS"/>
    <property type="molecule type" value="Genomic_DNA"/>
</dbReference>
<keyword evidence="3 5" id="KW-1133">Transmembrane helix</keyword>
<dbReference type="Pfam" id="PF03168">
    <property type="entry name" value="LEA_2"/>
    <property type="match status" value="1"/>
</dbReference>
<dbReference type="FunCoup" id="K3ZEE6">
    <property type="interactions" value="172"/>
</dbReference>
<evidence type="ECO:0000313" key="8">
    <source>
        <dbReference type="EnsemblPlants" id="KQL16071"/>
    </source>
</evidence>
<evidence type="ECO:0000256" key="3">
    <source>
        <dbReference type="ARBA" id="ARBA00022989"/>
    </source>
</evidence>
<comment type="subcellular location">
    <subcellularLocation>
        <location evidence="1">Membrane</location>
        <topology evidence="1">Single-pass membrane protein</topology>
    </subcellularLocation>
</comment>
<proteinExistence type="predicted"/>
<dbReference type="Proteomes" id="UP000004995">
    <property type="component" value="Unassembled WGS sequence"/>
</dbReference>
<dbReference type="KEGG" id="sita:101757676"/>
<organism evidence="7">
    <name type="scientific">Setaria italica</name>
    <name type="common">Foxtail millet</name>
    <name type="synonym">Panicum italicum</name>
    <dbReference type="NCBI Taxonomy" id="4555"/>
    <lineage>
        <taxon>Eukaryota</taxon>
        <taxon>Viridiplantae</taxon>
        <taxon>Streptophyta</taxon>
        <taxon>Embryophyta</taxon>
        <taxon>Tracheophyta</taxon>
        <taxon>Spermatophyta</taxon>
        <taxon>Magnoliopsida</taxon>
        <taxon>Liliopsida</taxon>
        <taxon>Poales</taxon>
        <taxon>Poaceae</taxon>
        <taxon>PACMAD clade</taxon>
        <taxon>Panicoideae</taxon>
        <taxon>Panicodae</taxon>
        <taxon>Paniceae</taxon>
        <taxon>Cenchrinae</taxon>
        <taxon>Setaria</taxon>
    </lineage>
</organism>
<keyword evidence="4 5" id="KW-0472">Membrane</keyword>
<accession>K3ZEE6</accession>
<evidence type="ECO:0000256" key="1">
    <source>
        <dbReference type="ARBA" id="ARBA00004167"/>
    </source>
</evidence>
<dbReference type="eggNOG" id="ENOG502RZ37">
    <property type="taxonomic scope" value="Eukaryota"/>
</dbReference>
<sequence>MAITSSGTLCKHQSSASRHRCRVCAVVSLAALVLLAVVAAVLALYPRPAVPTLEALRLASISLSPTGASLNATLDADLAIRNPSPVAAFTHDAGCAEVYYRGALVADADLPPGRVGAGGTEAMTVRFTVLADSLAASAAQLYGDLVGAGDVPLTVRTAVPGKATVLGMLRRRVVVVTVCDVAVSVRAPGAQTSSCRYRTKL</sequence>
<evidence type="ECO:0000313" key="7">
    <source>
        <dbReference type="EMBL" id="RCV18313.1"/>
    </source>
</evidence>
<dbReference type="STRING" id="4555.K3ZEE6"/>
<dbReference type="EnsemblPlants" id="KQL16071">
    <property type="protein sequence ID" value="KQL16071"/>
    <property type="gene ID" value="SETIT_024940mg"/>
</dbReference>
<evidence type="ECO:0000256" key="2">
    <source>
        <dbReference type="ARBA" id="ARBA00022692"/>
    </source>
</evidence>
<dbReference type="GO" id="GO:0098542">
    <property type="term" value="P:defense response to other organism"/>
    <property type="evidence" value="ECO:0007669"/>
    <property type="project" value="InterPro"/>
</dbReference>
<keyword evidence="2 5" id="KW-0812">Transmembrane</keyword>
<reference evidence="7 9" key="1">
    <citation type="journal article" date="2012" name="Nat. Biotechnol.">
        <title>Reference genome sequence of the model plant Setaria.</title>
        <authorList>
            <person name="Bennetzen J.L."/>
            <person name="Schmutz J."/>
            <person name="Wang H."/>
            <person name="Percifield R."/>
            <person name="Hawkins J."/>
            <person name="Pontaroli A.C."/>
            <person name="Estep M."/>
            <person name="Feng L."/>
            <person name="Vaughn J.N."/>
            <person name="Grimwood J."/>
            <person name="Jenkins J."/>
            <person name="Barry K."/>
            <person name="Lindquist E."/>
            <person name="Hellsten U."/>
            <person name="Deshpande S."/>
            <person name="Wang X."/>
            <person name="Wu X."/>
            <person name="Mitros T."/>
            <person name="Triplett J."/>
            <person name="Yang X."/>
            <person name="Ye C.Y."/>
            <person name="Mauro-Herrera M."/>
            <person name="Wang L."/>
            <person name="Li P."/>
            <person name="Sharma M."/>
            <person name="Sharma R."/>
            <person name="Ronald P.C."/>
            <person name="Panaud O."/>
            <person name="Kellogg E.A."/>
            <person name="Brutnell T.P."/>
            <person name="Doust A.N."/>
            <person name="Tuskan G.A."/>
            <person name="Rokhsar D."/>
            <person name="Devos K.M."/>
        </authorList>
    </citation>
    <scope>NUCLEOTIDE SEQUENCE [LARGE SCALE GENOMIC DNA]</scope>
    <source>
        <strain evidence="9">cv. Yugu1</strain>
        <strain evidence="7">Yugu1</strain>
    </source>
</reference>
<dbReference type="HOGENOM" id="CLU_050605_4_2_1"/>